<protein>
    <submittedName>
        <fullName evidence="1">Uncharacterized protein</fullName>
    </submittedName>
</protein>
<accession>W1NMQ7</accession>
<keyword evidence="2" id="KW-1185">Reference proteome</keyword>
<sequence length="91" mass="10038">MAQEVAARSAGPFWPEERVAVKRRRGGEMVVVTNDYNQERGGCNRVEEMEVKRDGMAGDRGWWRKKGAEIGSGSAVLENAWWLVAGCGNIG</sequence>
<dbReference type="Proteomes" id="UP000017836">
    <property type="component" value="Unassembled WGS sequence"/>
</dbReference>
<dbReference type="EMBL" id="KI396767">
    <property type="protein sequence ID" value="ERM96826.1"/>
    <property type="molecule type" value="Genomic_DNA"/>
</dbReference>
<name>W1NMQ7_AMBTC</name>
<organism evidence="1 2">
    <name type="scientific">Amborella trichopoda</name>
    <dbReference type="NCBI Taxonomy" id="13333"/>
    <lineage>
        <taxon>Eukaryota</taxon>
        <taxon>Viridiplantae</taxon>
        <taxon>Streptophyta</taxon>
        <taxon>Embryophyta</taxon>
        <taxon>Tracheophyta</taxon>
        <taxon>Spermatophyta</taxon>
        <taxon>Magnoliopsida</taxon>
        <taxon>Amborellales</taxon>
        <taxon>Amborellaceae</taxon>
        <taxon>Amborella</taxon>
    </lineage>
</organism>
<proteinExistence type="predicted"/>
<dbReference type="Gramene" id="ERM96826">
    <property type="protein sequence ID" value="ERM96826"/>
    <property type="gene ID" value="AMTR_s00128p00082160"/>
</dbReference>
<reference evidence="2" key="1">
    <citation type="journal article" date="2013" name="Science">
        <title>The Amborella genome and the evolution of flowering plants.</title>
        <authorList>
            <consortium name="Amborella Genome Project"/>
        </authorList>
    </citation>
    <scope>NUCLEOTIDE SEQUENCE [LARGE SCALE GENOMIC DNA]</scope>
</reference>
<evidence type="ECO:0000313" key="1">
    <source>
        <dbReference type="EMBL" id="ERM96826.1"/>
    </source>
</evidence>
<gene>
    <name evidence="1" type="ORF">AMTR_s00128p00082160</name>
</gene>
<evidence type="ECO:0000313" key="2">
    <source>
        <dbReference type="Proteomes" id="UP000017836"/>
    </source>
</evidence>
<dbReference type="AlphaFoldDB" id="W1NMQ7"/>
<dbReference type="HOGENOM" id="CLU_2430032_0_0_1"/>